<dbReference type="EMBL" id="CAKKNE010000002">
    <property type="protein sequence ID" value="CAH0368144.1"/>
    <property type="molecule type" value="Genomic_DNA"/>
</dbReference>
<evidence type="ECO:0000256" key="1">
    <source>
        <dbReference type="SAM" id="MobiDB-lite"/>
    </source>
</evidence>
<keyword evidence="4" id="KW-1185">Reference proteome</keyword>
<dbReference type="SMART" id="SM00558">
    <property type="entry name" value="JmjC"/>
    <property type="match status" value="1"/>
</dbReference>
<name>A0A8J2SHR1_9STRA</name>
<dbReference type="Gene3D" id="2.60.120.650">
    <property type="entry name" value="Cupin"/>
    <property type="match status" value="1"/>
</dbReference>
<dbReference type="OrthoDB" id="202876at2759"/>
<dbReference type="PANTHER" id="PTHR12461">
    <property type="entry name" value="HYPOXIA-INDUCIBLE FACTOR 1 ALPHA INHIBITOR-RELATED"/>
    <property type="match status" value="1"/>
</dbReference>
<dbReference type="PANTHER" id="PTHR12461:SF105">
    <property type="entry name" value="HYPOXIA-INDUCIBLE FACTOR 1-ALPHA INHIBITOR"/>
    <property type="match status" value="1"/>
</dbReference>
<accession>A0A8J2SHR1</accession>
<evidence type="ECO:0000313" key="3">
    <source>
        <dbReference type="EMBL" id="CAH0368144.1"/>
    </source>
</evidence>
<dbReference type="InterPro" id="IPR003347">
    <property type="entry name" value="JmjC_dom"/>
</dbReference>
<feature type="region of interest" description="Disordered" evidence="1">
    <location>
        <begin position="1"/>
        <end position="24"/>
    </location>
</feature>
<dbReference type="Proteomes" id="UP000789595">
    <property type="component" value="Unassembled WGS sequence"/>
</dbReference>
<evidence type="ECO:0000313" key="4">
    <source>
        <dbReference type="Proteomes" id="UP000789595"/>
    </source>
</evidence>
<organism evidence="3 4">
    <name type="scientific">Pelagomonas calceolata</name>
    <dbReference type="NCBI Taxonomy" id="35677"/>
    <lineage>
        <taxon>Eukaryota</taxon>
        <taxon>Sar</taxon>
        <taxon>Stramenopiles</taxon>
        <taxon>Ochrophyta</taxon>
        <taxon>Pelagophyceae</taxon>
        <taxon>Pelagomonadales</taxon>
        <taxon>Pelagomonadaceae</taxon>
        <taxon>Pelagomonas</taxon>
    </lineage>
</organism>
<dbReference type="Pfam" id="PF13621">
    <property type="entry name" value="Cupin_8"/>
    <property type="match status" value="1"/>
</dbReference>
<protein>
    <recommendedName>
        <fullName evidence="2">JmjC domain-containing protein</fullName>
    </recommendedName>
</protein>
<dbReference type="AlphaFoldDB" id="A0A8J2SHR1"/>
<dbReference type="SUPFAM" id="SSF51197">
    <property type="entry name" value="Clavaminate synthase-like"/>
    <property type="match status" value="1"/>
</dbReference>
<reference evidence="3" key="1">
    <citation type="submission" date="2021-11" db="EMBL/GenBank/DDBJ databases">
        <authorList>
            <consortium name="Genoscope - CEA"/>
            <person name="William W."/>
        </authorList>
    </citation>
    <scope>NUCLEOTIDE SEQUENCE</scope>
</reference>
<dbReference type="PROSITE" id="PS51184">
    <property type="entry name" value="JMJC"/>
    <property type="match status" value="1"/>
</dbReference>
<dbReference type="InterPro" id="IPR041667">
    <property type="entry name" value="Cupin_8"/>
</dbReference>
<proteinExistence type="predicted"/>
<feature type="domain" description="JmjC" evidence="2">
    <location>
        <begin position="106"/>
        <end position="273"/>
    </location>
</feature>
<gene>
    <name evidence="3" type="ORF">PECAL_2P11940</name>
</gene>
<evidence type="ECO:0000259" key="2">
    <source>
        <dbReference type="PROSITE" id="PS51184"/>
    </source>
</evidence>
<comment type="caution">
    <text evidence="3">The sequence shown here is derived from an EMBL/GenBank/DDBJ whole genome shotgun (WGS) entry which is preliminary data.</text>
</comment>
<sequence length="309" mass="33336">MAALTKNGWCEPTRDDETTSGEPPAVGLVEALVNAPARGAVARQALPATARTWTGAVARAATRKILTFYPSTSDSMTAFSRQKCHETRAAIKPSLPFLEWLASSSSPGWQLRGDLDLGDEELGAILGEELRRKLRVTSTSLWSGSGGSRTPLHRDDVSALVFQCVGRKRFFLVAEKDVEEAVAKGKLPSAVLEGGSESHCQDGSLEDVFGLHEAEPTSARGELAVLDEGDCLVLPAGLYHDVESSDGPSMSLTIRFEIIDEAEEEPAIDLKKLSMAGNSDLKKFMMRLALKKAMAAKRQEPAPVEIETR</sequence>